<dbReference type="Pfam" id="PF07690">
    <property type="entry name" value="MFS_1"/>
    <property type="match status" value="1"/>
</dbReference>
<feature type="transmembrane region" description="Helical" evidence="8">
    <location>
        <begin position="421"/>
        <end position="439"/>
    </location>
</feature>
<evidence type="ECO:0000313" key="10">
    <source>
        <dbReference type="EMBL" id="EAU89415.2"/>
    </source>
</evidence>
<keyword evidence="4 8" id="KW-0812">Transmembrane</keyword>
<dbReference type="eggNOG" id="ENOG502QQA7">
    <property type="taxonomic scope" value="Eukaryota"/>
</dbReference>
<organism evidence="10 11">
    <name type="scientific">Coprinopsis cinerea (strain Okayama-7 / 130 / ATCC MYA-4618 / FGSC 9003)</name>
    <name type="common">Inky cap fungus</name>
    <name type="synonym">Hormographiella aspergillata</name>
    <dbReference type="NCBI Taxonomy" id="240176"/>
    <lineage>
        <taxon>Eukaryota</taxon>
        <taxon>Fungi</taxon>
        <taxon>Dikarya</taxon>
        <taxon>Basidiomycota</taxon>
        <taxon>Agaricomycotina</taxon>
        <taxon>Agaricomycetes</taxon>
        <taxon>Agaricomycetidae</taxon>
        <taxon>Agaricales</taxon>
        <taxon>Agaricineae</taxon>
        <taxon>Psathyrellaceae</taxon>
        <taxon>Coprinopsis</taxon>
    </lineage>
</organism>
<dbReference type="HOGENOM" id="CLU_021993_6_0_1"/>
<keyword evidence="6 8" id="KW-0472">Membrane</keyword>
<dbReference type="RefSeq" id="XP_001832381.2">
    <property type="nucleotide sequence ID" value="XM_001832329.2"/>
</dbReference>
<feature type="transmembrane region" description="Helical" evidence="8">
    <location>
        <begin position="263"/>
        <end position="285"/>
    </location>
</feature>
<dbReference type="GeneID" id="6008866"/>
<dbReference type="PANTHER" id="PTHR23514">
    <property type="entry name" value="BYPASS OF STOP CODON PROTEIN 6"/>
    <property type="match status" value="1"/>
</dbReference>
<dbReference type="OrthoDB" id="413079at2759"/>
<dbReference type="InterPro" id="IPR036259">
    <property type="entry name" value="MFS_trans_sf"/>
</dbReference>
<feature type="transmembrane region" description="Helical" evidence="8">
    <location>
        <begin position="200"/>
        <end position="216"/>
    </location>
</feature>
<evidence type="ECO:0000256" key="3">
    <source>
        <dbReference type="ARBA" id="ARBA00022448"/>
    </source>
</evidence>
<accession>A8NC37</accession>
<dbReference type="PANTHER" id="PTHR23514:SF3">
    <property type="entry name" value="BYPASS OF STOP CODON PROTEIN 6"/>
    <property type="match status" value="1"/>
</dbReference>
<dbReference type="InterPro" id="IPR051788">
    <property type="entry name" value="MFS_Transporter"/>
</dbReference>
<keyword evidence="5 8" id="KW-1133">Transmembrane helix</keyword>
<evidence type="ECO:0000256" key="4">
    <source>
        <dbReference type="ARBA" id="ARBA00022692"/>
    </source>
</evidence>
<feature type="compositionally biased region" description="Polar residues" evidence="7">
    <location>
        <begin position="25"/>
        <end position="38"/>
    </location>
</feature>
<evidence type="ECO:0000256" key="7">
    <source>
        <dbReference type="SAM" id="MobiDB-lite"/>
    </source>
</evidence>
<comment type="caution">
    <text evidence="10">The sequence shown here is derived from an EMBL/GenBank/DDBJ whole genome shotgun (WGS) entry which is preliminary data.</text>
</comment>
<dbReference type="InParanoid" id="A8NC37"/>
<feature type="transmembrane region" description="Helical" evidence="8">
    <location>
        <begin position="237"/>
        <end position="257"/>
    </location>
</feature>
<feature type="region of interest" description="Disordered" evidence="7">
    <location>
        <begin position="1"/>
        <end position="38"/>
    </location>
</feature>
<gene>
    <name evidence="10" type="ORF">CC1G_07641</name>
</gene>
<feature type="transmembrane region" description="Helical" evidence="8">
    <location>
        <begin position="484"/>
        <end position="503"/>
    </location>
</feature>
<proteinExistence type="inferred from homology"/>
<dbReference type="GO" id="GO:0022857">
    <property type="term" value="F:transmembrane transporter activity"/>
    <property type="evidence" value="ECO:0007669"/>
    <property type="project" value="InterPro"/>
</dbReference>
<feature type="compositionally biased region" description="Polar residues" evidence="7">
    <location>
        <begin position="1"/>
        <end position="12"/>
    </location>
</feature>
<dbReference type="FunFam" id="1.20.1250.20:FF:000286">
    <property type="entry name" value="MFS efflux transporter"/>
    <property type="match status" value="1"/>
</dbReference>
<evidence type="ECO:0000313" key="11">
    <source>
        <dbReference type="Proteomes" id="UP000001861"/>
    </source>
</evidence>
<dbReference type="AlphaFoldDB" id="A8NC37"/>
<reference evidence="10 11" key="1">
    <citation type="journal article" date="2010" name="Proc. Natl. Acad. Sci. U.S.A.">
        <title>Insights into evolution of multicellular fungi from the assembled chromosomes of the mushroom Coprinopsis cinerea (Coprinus cinereus).</title>
        <authorList>
            <person name="Stajich J.E."/>
            <person name="Wilke S.K."/>
            <person name="Ahren D."/>
            <person name="Au C.H."/>
            <person name="Birren B.W."/>
            <person name="Borodovsky M."/>
            <person name="Burns C."/>
            <person name="Canback B."/>
            <person name="Casselton L.A."/>
            <person name="Cheng C.K."/>
            <person name="Deng J."/>
            <person name="Dietrich F.S."/>
            <person name="Fargo D.C."/>
            <person name="Farman M.L."/>
            <person name="Gathman A.C."/>
            <person name="Goldberg J."/>
            <person name="Guigo R."/>
            <person name="Hoegger P.J."/>
            <person name="Hooker J.B."/>
            <person name="Huggins A."/>
            <person name="James T.Y."/>
            <person name="Kamada T."/>
            <person name="Kilaru S."/>
            <person name="Kodira C."/>
            <person name="Kues U."/>
            <person name="Kupfer D."/>
            <person name="Kwan H.S."/>
            <person name="Lomsadze A."/>
            <person name="Li W."/>
            <person name="Lilly W.W."/>
            <person name="Ma L.J."/>
            <person name="Mackey A.J."/>
            <person name="Manning G."/>
            <person name="Martin F."/>
            <person name="Muraguchi H."/>
            <person name="Natvig D.O."/>
            <person name="Palmerini H."/>
            <person name="Ramesh M.A."/>
            <person name="Rehmeyer C.J."/>
            <person name="Roe B.A."/>
            <person name="Shenoy N."/>
            <person name="Stanke M."/>
            <person name="Ter-Hovhannisyan V."/>
            <person name="Tunlid A."/>
            <person name="Velagapudi R."/>
            <person name="Vision T.J."/>
            <person name="Zeng Q."/>
            <person name="Zolan M.E."/>
            <person name="Pukkila P.J."/>
        </authorList>
    </citation>
    <scope>NUCLEOTIDE SEQUENCE [LARGE SCALE GENOMIC DNA]</scope>
    <source>
        <strain evidence="11">Okayama-7 / 130 / ATCC MYA-4618 / FGSC 9003</strain>
    </source>
</reference>
<evidence type="ECO:0000256" key="8">
    <source>
        <dbReference type="SAM" id="Phobius"/>
    </source>
</evidence>
<dbReference type="GO" id="GO:0016020">
    <property type="term" value="C:membrane"/>
    <property type="evidence" value="ECO:0007669"/>
    <property type="project" value="TreeGrafter"/>
</dbReference>
<feature type="domain" description="Major facilitator superfamily (MFS) profile" evidence="9">
    <location>
        <begin position="113"/>
        <end position="507"/>
    </location>
</feature>
<feature type="transmembrane region" description="Helical" evidence="8">
    <location>
        <begin position="176"/>
        <end position="194"/>
    </location>
</feature>
<name>A8NC37_COPC7</name>
<protein>
    <submittedName>
        <fullName evidence="10">MFS transporter</fullName>
    </submittedName>
</protein>
<dbReference type="InterPro" id="IPR020846">
    <property type="entry name" value="MFS_dom"/>
</dbReference>
<feature type="transmembrane region" description="Helical" evidence="8">
    <location>
        <begin position="110"/>
        <end position="126"/>
    </location>
</feature>
<keyword evidence="3" id="KW-0813">Transport</keyword>
<evidence type="ECO:0000259" key="9">
    <source>
        <dbReference type="PROSITE" id="PS50850"/>
    </source>
</evidence>
<evidence type="ECO:0000256" key="1">
    <source>
        <dbReference type="ARBA" id="ARBA00004127"/>
    </source>
</evidence>
<dbReference type="KEGG" id="cci:CC1G_07641"/>
<dbReference type="PROSITE" id="PS50850">
    <property type="entry name" value="MFS"/>
    <property type="match status" value="1"/>
</dbReference>
<feature type="transmembrane region" description="Helical" evidence="8">
    <location>
        <begin position="451"/>
        <end position="472"/>
    </location>
</feature>
<sequence length="511" mass="54862">MARASFPSNSSALGVPFDDDALSNPVKSNPVADTNESFYNNEGYELKPLPQALHSSHLKDGRNLVSRSQPQPHPIPSVDATTVAITVVEGVNDHSGQEAEQLQARYRKNGMIQFAALCWLVLLMGWNDGTTGPLLPRMQHEYGLGYLTVSLIFVVNGMGHITGAALNIFLTAKLGFGKTIALGSAISLAGYVIMSPGPPFPVLACSYYLIGLGMSLQNAQGNGFLGSLKEHMSTKLGIFHGIYGLGAFLSPFASTAFSTQPRWSFFFLISTGLQLSNLLCLVLVFRLRNQDDVLADAGQEPSQEGTAATTTSEPASANGSRVKEMFKLPALHLLAIFAVIYVGVEVTLGGWIVTFIIRERSGGSSSGYISSGFFGGLALGRVALIWFNRWVGEERVMYLYSVVSIVLELTIWFVPSIIQNAIAVSVIGLLLGPMFPIIISHSSRILPRWMLTACVGWITGIAVSGSAALPFITGVLASSLGIRALQPLMVSMLGAMLVVWACVPKVTRRMD</sequence>
<dbReference type="GO" id="GO:0012505">
    <property type="term" value="C:endomembrane system"/>
    <property type="evidence" value="ECO:0007669"/>
    <property type="project" value="UniProtKB-SubCell"/>
</dbReference>
<keyword evidence="11" id="KW-1185">Reference proteome</keyword>
<comment type="subcellular location">
    <subcellularLocation>
        <location evidence="1">Endomembrane system</location>
        <topology evidence="1">Multi-pass membrane protein</topology>
    </subcellularLocation>
</comment>
<dbReference type="VEuPathDB" id="FungiDB:CC1G_07641"/>
<dbReference type="Gene3D" id="1.20.1250.20">
    <property type="entry name" value="MFS general substrate transporter like domains"/>
    <property type="match status" value="2"/>
</dbReference>
<feature type="transmembrane region" description="Helical" evidence="8">
    <location>
        <begin position="368"/>
        <end position="387"/>
    </location>
</feature>
<dbReference type="EMBL" id="AACS02000009">
    <property type="protein sequence ID" value="EAU89415.2"/>
    <property type="molecule type" value="Genomic_DNA"/>
</dbReference>
<feature type="transmembrane region" description="Helical" evidence="8">
    <location>
        <begin position="330"/>
        <end position="356"/>
    </location>
</feature>
<dbReference type="Proteomes" id="UP000001861">
    <property type="component" value="Unassembled WGS sequence"/>
</dbReference>
<evidence type="ECO:0000256" key="5">
    <source>
        <dbReference type="ARBA" id="ARBA00022989"/>
    </source>
</evidence>
<evidence type="ECO:0000256" key="2">
    <source>
        <dbReference type="ARBA" id="ARBA00008335"/>
    </source>
</evidence>
<feature type="transmembrane region" description="Helical" evidence="8">
    <location>
        <begin position="396"/>
        <end position="415"/>
    </location>
</feature>
<feature type="transmembrane region" description="Helical" evidence="8">
    <location>
        <begin position="146"/>
        <end position="169"/>
    </location>
</feature>
<evidence type="ECO:0000256" key="6">
    <source>
        <dbReference type="ARBA" id="ARBA00023136"/>
    </source>
</evidence>
<dbReference type="OMA" id="YHINFAI"/>
<dbReference type="SUPFAM" id="SSF103473">
    <property type="entry name" value="MFS general substrate transporter"/>
    <property type="match status" value="1"/>
</dbReference>
<dbReference type="InterPro" id="IPR011701">
    <property type="entry name" value="MFS"/>
</dbReference>
<comment type="similarity">
    <text evidence="2">Belongs to the major facilitator superfamily.</text>
</comment>